<comment type="catalytic activity">
    <reaction evidence="7">
        <text>L-threonyl-[protein] + ATP = O-phospho-L-threonyl-[protein] + ADP + H(+)</text>
        <dbReference type="Rhea" id="RHEA:46608"/>
        <dbReference type="Rhea" id="RHEA-COMP:11060"/>
        <dbReference type="Rhea" id="RHEA-COMP:11605"/>
        <dbReference type="ChEBI" id="CHEBI:15378"/>
        <dbReference type="ChEBI" id="CHEBI:30013"/>
        <dbReference type="ChEBI" id="CHEBI:30616"/>
        <dbReference type="ChEBI" id="CHEBI:61977"/>
        <dbReference type="ChEBI" id="CHEBI:456216"/>
        <dbReference type="EC" id="2.7.11.1"/>
    </reaction>
</comment>
<feature type="domain" description="Protein kinase" evidence="12">
    <location>
        <begin position="9"/>
        <end position="312"/>
    </location>
</feature>
<keyword evidence="5" id="KW-0418">Kinase</keyword>
<dbReference type="InterPro" id="IPR000719">
    <property type="entry name" value="Prot_kinase_dom"/>
</dbReference>
<evidence type="ECO:0000313" key="13">
    <source>
        <dbReference type="EMBL" id="PFH46257.1"/>
    </source>
</evidence>
<keyword evidence="4 9" id="KW-0547">Nucleotide-binding</keyword>
<evidence type="ECO:0000256" key="7">
    <source>
        <dbReference type="ARBA" id="ARBA00047899"/>
    </source>
</evidence>
<dbReference type="InterPro" id="IPR051131">
    <property type="entry name" value="NEK_Ser/Thr_kinase_NIMA"/>
</dbReference>
<feature type="compositionally biased region" description="Low complexity" evidence="11">
    <location>
        <begin position="793"/>
        <end position="803"/>
    </location>
</feature>
<dbReference type="InterPro" id="IPR017441">
    <property type="entry name" value="Protein_kinase_ATP_BS"/>
</dbReference>
<dbReference type="OrthoDB" id="10250725at2759"/>
<evidence type="ECO:0000256" key="10">
    <source>
        <dbReference type="SAM" id="Coils"/>
    </source>
</evidence>
<feature type="compositionally biased region" description="Low complexity" evidence="11">
    <location>
        <begin position="766"/>
        <end position="777"/>
    </location>
</feature>
<feature type="compositionally biased region" description="Low complexity" evidence="11">
    <location>
        <begin position="663"/>
        <end position="684"/>
    </location>
</feature>
<feature type="compositionally biased region" description="Acidic residues" evidence="11">
    <location>
        <begin position="621"/>
        <end position="632"/>
    </location>
</feature>
<dbReference type="EMBL" id="KZ302217">
    <property type="protein sequence ID" value="PFH46257.1"/>
    <property type="molecule type" value="Genomic_DNA"/>
</dbReference>
<proteinExistence type="predicted"/>
<reference evidence="13 14" key="1">
    <citation type="submission" date="2014-02" db="EMBL/GenBank/DDBJ databases">
        <title>Transposable element dynamics among asymbiotic and ectomycorrhizal Amanita fungi.</title>
        <authorList>
            <consortium name="DOE Joint Genome Institute"/>
            <person name="Hess J."/>
            <person name="Skrede I."/>
            <person name="Wolfe B."/>
            <person name="LaButti K."/>
            <person name="Ohm R.A."/>
            <person name="Grigoriev I.V."/>
            <person name="Pringle A."/>
        </authorList>
    </citation>
    <scope>NUCLEOTIDE SEQUENCE [LARGE SCALE GENOMIC DNA]</scope>
    <source>
        <strain evidence="13 14">SKay4041</strain>
    </source>
</reference>
<evidence type="ECO:0000256" key="6">
    <source>
        <dbReference type="ARBA" id="ARBA00022840"/>
    </source>
</evidence>
<feature type="region of interest" description="Disordered" evidence="11">
    <location>
        <begin position="621"/>
        <end position="858"/>
    </location>
</feature>
<evidence type="ECO:0000256" key="8">
    <source>
        <dbReference type="ARBA" id="ARBA00048679"/>
    </source>
</evidence>
<name>A0A2A9NDD7_9AGAR</name>
<feature type="binding site" evidence="9">
    <location>
        <position position="38"/>
    </location>
    <ligand>
        <name>ATP</name>
        <dbReference type="ChEBI" id="CHEBI:30616"/>
    </ligand>
</feature>
<feature type="compositionally biased region" description="Low complexity" evidence="11">
    <location>
        <begin position="818"/>
        <end position="833"/>
    </location>
</feature>
<dbReference type="PROSITE" id="PS00108">
    <property type="entry name" value="PROTEIN_KINASE_ST"/>
    <property type="match status" value="1"/>
</dbReference>
<dbReference type="PANTHER" id="PTHR44899">
    <property type="entry name" value="CAMK FAMILY PROTEIN KINASE"/>
    <property type="match status" value="1"/>
</dbReference>
<evidence type="ECO:0000256" key="9">
    <source>
        <dbReference type="PROSITE-ProRule" id="PRU10141"/>
    </source>
</evidence>
<keyword evidence="6 9" id="KW-0067">ATP-binding</keyword>
<evidence type="ECO:0000256" key="3">
    <source>
        <dbReference type="ARBA" id="ARBA00022679"/>
    </source>
</evidence>
<evidence type="ECO:0000256" key="1">
    <source>
        <dbReference type="ARBA" id="ARBA00012513"/>
    </source>
</evidence>
<accession>A0A2A9NDD7</accession>
<evidence type="ECO:0000256" key="5">
    <source>
        <dbReference type="ARBA" id="ARBA00022777"/>
    </source>
</evidence>
<dbReference type="InterPro" id="IPR008271">
    <property type="entry name" value="Ser/Thr_kinase_AS"/>
</dbReference>
<dbReference type="SMART" id="SM00220">
    <property type="entry name" value="S_TKc"/>
    <property type="match status" value="1"/>
</dbReference>
<dbReference type="Proteomes" id="UP000242287">
    <property type="component" value="Unassembled WGS sequence"/>
</dbReference>
<evidence type="ECO:0000313" key="14">
    <source>
        <dbReference type="Proteomes" id="UP000242287"/>
    </source>
</evidence>
<keyword evidence="10" id="KW-0175">Coiled coil</keyword>
<keyword evidence="2" id="KW-0723">Serine/threonine-protein kinase</keyword>
<feature type="compositionally biased region" description="Low complexity" evidence="11">
    <location>
        <begin position="692"/>
        <end position="724"/>
    </location>
</feature>
<keyword evidence="14" id="KW-1185">Reference proteome</keyword>
<keyword evidence="3" id="KW-0808">Transferase</keyword>
<feature type="compositionally biased region" description="Gly residues" evidence="11">
    <location>
        <begin position="159"/>
        <end position="173"/>
    </location>
</feature>
<evidence type="ECO:0000259" key="12">
    <source>
        <dbReference type="PROSITE" id="PS50011"/>
    </source>
</evidence>
<evidence type="ECO:0000256" key="2">
    <source>
        <dbReference type="ARBA" id="ARBA00022527"/>
    </source>
</evidence>
<dbReference type="PROSITE" id="PS00107">
    <property type="entry name" value="PROTEIN_KINASE_ATP"/>
    <property type="match status" value="1"/>
</dbReference>
<evidence type="ECO:0000256" key="4">
    <source>
        <dbReference type="ARBA" id="ARBA00022741"/>
    </source>
</evidence>
<dbReference type="Pfam" id="PF00069">
    <property type="entry name" value="Pkinase"/>
    <property type="match status" value="2"/>
</dbReference>
<dbReference type="PANTHER" id="PTHR44899:SF10">
    <property type="entry name" value="NIMA-RELATED KINASE 2"/>
    <property type="match status" value="1"/>
</dbReference>
<comment type="catalytic activity">
    <reaction evidence="8">
        <text>L-seryl-[protein] + ATP = O-phospho-L-seryl-[protein] + ADP + H(+)</text>
        <dbReference type="Rhea" id="RHEA:17989"/>
        <dbReference type="Rhea" id="RHEA-COMP:9863"/>
        <dbReference type="Rhea" id="RHEA-COMP:11604"/>
        <dbReference type="ChEBI" id="CHEBI:15378"/>
        <dbReference type="ChEBI" id="CHEBI:29999"/>
        <dbReference type="ChEBI" id="CHEBI:30616"/>
        <dbReference type="ChEBI" id="CHEBI:83421"/>
        <dbReference type="ChEBI" id="CHEBI:456216"/>
        <dbReference type="EC" id="2.7.11.1"/>
    </reaction>
</comment>
<feature type="coiled-coil region" evidence="10">
    <location>
        <begin position="457"/>
        <end position="505"/>
    </location>
</feature>
<dbReference type="InterPro" id="IPR011009">
    <property type="entry name" value="Kinase-like_dom_sf"/>
</dbReference>
<dbReference type="EC" id="2.7.11.1" evidence="1"/>
<dbReference type="GO" id="GO:0005524">
    <property type="term" value="F:ATP binding"/>
    <property type="evidence" value="ECO:0007669"/>
    <property type="project" value="UniProtKB-UniRule"/>
</dbReference>
<feature type="compositionally biased region" description="Polar residues" evidence="11">
    <location>
        <begin position="651"/>
        <end position="660"/>
    </location>
</feature>
<dbReference type="CDD" id="cd08217">
    <property type="entry name" value="STKc_Nek2"/>
    <property type="match status" value="1"/>
</dbReference>
<dbReference type="PROSITE" id="PS50011">
    <property type="entry name" value="PROTEIN_KINASE_DOM"/>
    <property type="match status" value="1"/>
</dbReference>
<organism evidence="13 14">
    <name type="scientific">Amanita thiersii Skay4041</name>
    <dbReference type="NCBI Taxonomy" id="703135"/>
    <lineage>
        <taxon>Eukaryota</taxon>
        <taxon>Fungi</taxon>
        <taxon>Dikarya</taxon>
        <taxon>Basidiomycota</taxon>
        <taxon>Agaricomycotina</taxon>
        <taxon>Agaricomycetes</taxon>
        <taxon>Agaricomycetidae</taxon>
        <taxon>Agaricales</taxon>
        <taxon>Pluteineae</taxon>
        <taxon>Amanitaceae</taxon>
        <taxon>Amanita</taxon>
    </lineage>
</organism>
<dbReference type="STRING" id="703135.A0A2A9NDD7"/>
<dbReference type="SUPFAM" id="SSF56112">
    <property type="entry name" value="Protein kinase-like (PK-like)"/>
    <property type="match status" value="1"/>
</dbReference>
<gene>
    <name evidence="13" type="ORF">AMATHDRAFT_199708</name>
</gene>
<dbReference type="GO" id="GO:0004674">
    <property type="term" value="F:protein serine/threonine kinase activity"/>
    <property type="evidence" value="ECO:0007669"/>
    <property type="project" value="UniProtKB-KW"/>
</dbReference>
<evidence type="ECO:0000256" key="11">
    <source>
        <dbReference type="SAM" id="MobiDB-lite"/>
    </source>
</evidence>
<feature type="region of interest" description="Disordered" evidence="11">
    <location>
        <begin position="132"/>
        <end position="173"/>
    </location>
</feature>
<protein>
    <recommendedName>
        <fullName evidence="1">non-specific serine/threonine protein kinase</fullName>
        <ecNumber evidence="1">2.7.11.1</ecNumber>
    </recommendedName>
</protein>
<dbReference type="AlphaFoldDB" id="A0A2A9NDD7"/>
<dbReference type="Gene3D" id="3.30.200.20">
    <property type="entry name" value="Phosphorylase Kinase, domain 1"/>
    <property type="match status" value="2"/>
</dbReference>
<sequence length="858" mass="94209">MSNSWLDQFDPLDIIGNGSFGVIRKVRRRSDGTVYARKELNFERMSERDRKQIVAEVNILKDLHHEHIVRYIDRHVDRDAGILYILMEYCGGGDLSAVIKQAAKHNRPIPEDTIWNYFMQILLALQHCHHPNGHARSSSRDGSTAGGGGMGSGAWTDGESGGNGGLPNSGTGGRRVQILHRDLKPDNVFLDENNTVKLGDFGLSKALAQASFANTYVGTPYYMSPELMQEKAYDSKSDIWSLGCLIYELCAMKPPFHEAKTHAELSICIRNGRIPPLPRGYSQSLSNVIKSMLSLNPAMRPSATQLLQHERLELVFKVSETEKMLLTVRTHKSAIASKEREVIARESLLADKEKQINSLLMQKDAEIASLQKMIALAQQQHQQQHQHKQRQYTQPEVELAIKNAVARREAELRVLVMRREEEVKLAMTRREEEIMEAVRRRETEVCEAWARRESEVTKEVQVRMRQMEQRMEAVRQREEELRKEQARLDGVRIELEEQVKRWEEESVMKARKDKTPLEEVKNLLTPLARVPKRRTSISSLAKDEDELSLYGSGLETPVARGTYHINGSHGDGYIPSAMKGVILTSTGEVLATPTPAELASLFNISPKVGLDFTKIFELGSDDEEEGNRDDDIDSKGACSGGKNERERKRPSNVTAITASRTAPVPSSPSRGPVRSRPSFTRTRTAPPPPTATAPTSSTGATAATKKKSGASATATAAGLSGSGKQPHSAPATAPIYDMADEENLPSPFLKRVDRDRVGTSGGKTGKTGTKRPSTGTSLRVVAATNNAAAGKRTTPTPSVPSSPTRHRENHTVTGAGLSGAASRVTAASAAAALRGRRKSEEGGKKMVPAGVAAAPVRS</sequence>
<dbReference type="Gene3D" id="1.10.510.10">
    <property type="entry name" value="Transferase(Phosphotransferase) domain 1"/>
    <property type="match status" value="1"/>
</dbReference>